<comment type="subcellular location">
    <subcellularLocation>
        <location evidence="1">Cytoplasm</location>
    </subcellularLocation>
    <subcellularLocation>
        <location evidence="2">Nucleus</location>
        <location evidence="2">Nucleolus</location>
    </subcellularLocation>
</comment>
<sequence length="281" mass="31022">MDTILLSDLERFYLVQGVEVGCRMDGREPSEYRPLEIETNILSHATGSASIRIGETFIVCCVKMEVGKPSLTNTGEGRIEINVECYPTATHRCSEKAASELEERLKTTLQSTYQSKFIDLSPLCIQRGRQCWVIYIDLLVSFLILEGAGNLLDASSLVVKAALLNATQSNSLLLSVFQNNPKSVEAEVHQFRGDLLPLFVTIHKIGKTYIIDASKEEEACSLSRLSLVIYPDGSIGSLEQDGCCSCQLESIVEMSQLATSVGKKLNHALVKTLELEKQLRS</sequence>
<dbReference type="InterPro" id="IPR020568">
    <property type="entry name" value="Ribosomal_Su5_D2-typ_SF"/>
</dbReference>
<evidence type="ECO:0000256" key="3">
    <source>
        <dbReference type="ARBA" id="ARBA00006678"/>
    </source>
</evidence>
<dbReference type="PANTHER" id="PTHR11097:SF8">
    <property type="entry name" value="EXOSOME COMPLEX COMPONENT RRP42"/>
    <property type="match status" value="1"/>
</dbReference>
<proteinExistence type="inferred from homology"/>
<dbReference type="AlphaFoldDB" id="A0A094ZUR7"/>
<dbReference type="GO" id="GO:0000176">
    <property type="term" value="C:nuclear exosome (RNase complex)"/>
    <property type="evidence" value="ECO:0007669"/>
    <property type="project" value="TreeGrafter"/>
</dbReference>
<dbReference type="InterPro" id="IPR050590">
    <property type="entry name" value="Exosome_comp_Rrp42_subfam"/>
</dbReference>
<organism evidence="9">
    <name type="scientific">Schistosoma haematobium</name>
    <name type="common">Blood fluke</name>
    <dbReference type="NCBI Taxonomy" id="6185"/>
    <lineage>
        <taxon>Eukaryota</taxon>
        <taxon>Metazoa</taxon>
        <taxon>Spiralia</taxon>
        <taxon>Lophotrochozoa</taxon>
        <taxon>Platyhelminthes</taxon>
        <taxon>Trematoda</taxon>
        <taxon>Digenea</taxon>
        <taxon>Strigeidida</taxon>
        <taxon>Schistosomatoidea</taxon>
        <taxon>Schistosomatidae</taxon>
        <taxon>Schistosoma</taxon>
    </lineage>
</organism>
<evidence type="ECO:0000259" key="7">
    <source>
        <dbReference type="Pfam" id="PF01138"/>
    </source>
</evidence>
<dbReference type="GO" id="GO:0034476">
    <property type="term" value="P:U5 snRNA 3'-end processing"/>
    <property type="evidence" value="ECO:0007669"/>
    <property type="project" value="TreeGrafter"/>
</dbReference>
<comment type="similarity">
    <text evidence="3">Belongs to the RNase PH family.</text>
</comment>
<dbReference type="SUPFAM" id="SSF54211">
    <property type="entry name" value="Ribosomal protein S5 domain 2-like"/>
    <property type="match status" value="1"/>
</dbReference>
<evidence type="ECO:0000256" key="6">
    <source>
        <dbReference type="ARBA" id="ARBA00042523"/>
    </source>
</evidence>
<evidence type="ECO:0000313" key="9">
    <source>
        <dbReference type="EMBL" id="KGB36869.1"/>
    </source>
</evidence>
<evidence type="ECO:0000256" key="4">
    <source>
        <dbReference type="ARBA" id="ARBA00022490"/>
    </source>
</evidence>
<dbReference type="InterPro" id="IPR027408">
    <property type="entry name" value="PNPase/RNase_PH_dom_sf"/>
</dbReference>
<dbReference type="GO" id="GO:0071028">
    <property type="term" value="P:nuclear mRNA surveillance"/>
    <property type="evidence" value="ECO:0007669"/>
    <property type="project" value="TreeGrafter"/>
</dbReference>
<accession>A0A094ZUR7</accession>
<dbReference type="PANTHER" id="PTHR11097">
    <property type="entry name" value="EXOSOME COMPLEX EXONUCLEASE RIBOSOMAL RNA PROCESSING PROTEIN"/>
    <property type="match status" value="1"/>
</dbReference>
<evidence type="ECO:0000256" key="5">
    <source>
        <dbReference type="ARBA" id="ARBA00022835"/>
    </source>
</evidence>
<protein>
    <recommendedName>
        <fullName evidence="6">Ribosomal RNA-processing protein 42</fullName>
    </recommendedName>
</protein>
<dbReference type="GO" id="GO:0000467">
    <property type="term" value="P:exonucleolytic trimming to generate mature 3'-end of 5.8S rRNA from tricistronic rRNA transcript (SSU-rRNA, 5.8S rRNA, LSU-rRNA)"/>
    <property type="evidence" value="ECO:0007669"/>
    <property type="project" value="TreeGrafter"/>
</dbReference>
<dbReference type="GO" id="GO:0016075">
    <property type="term" value="P:rRNA catabolic process"/>
    <property type="evidence" value="ECO:0007669"/>
    <property type="project" value="TreeGrafter"/>
</dbReference>
<dbReference type="GO" id="GO:0000177">
    <property type="term" value="C:cytoplasmic exosome (RNase complex)"/>
    <property type="evidence" value="ECO:0007669"/>
    <property type="project" value="TreeGrafter"/>
</dbReference>
<dbReference type="STRING" id="6185.A0A094ZUR7"/>
<dbReference type="EMBL" id="KL250820">
    <property type="protein sequence ID" value="KGB36869.1"/>
    <property type="molecule type" value="Genomic_DNA"/>
</dbReference>
<dbReference type="GO" id="GO:0034473">
    <property type="term" value="P:U1 snRNA 3'-end processing"/>
    <property type="evidence" value="ECO:0007669"/>
    <property type="project" value="TreeGrafter"/>
</dbReference>
<name>A0A094ZUR7_SCHHA</name>
<gene>
    <name evidence="9" type="ORF">MS3_05191</name>
</gene>
<dbReference type="GO" id="GO:0005730">
    <property type="term" value="C:nucleolus"/>
    <property type="evidence" value="ECO:0007669"/>
    <property type="project" value="UniProtKB-SubCell"/>
</dbReference>
<reference evidence="9" key="1">
    <citation type="journal article" date="2012" name="Nat. Genet.">
        <title>Whole-genome sequence of Schistosoma haematobium.</title>
        <authorList>
            <person name="Young N.D."/>
            <person name="Jex A.R."/>
            <person name="Li B."/>
            <person name="Liu S."/>
            <person name="Yang L."/>
            <person name="Xiong Z."/>
            <person name="Li Y."/>
            <person name="Cantacessi C."/>
            <person name="Hall R.S."/>
            <person name="Xu X."/>
            <person name="Chen F."/>
            <person name="Wu X."/>
            <person name="Zerlotini A."/>
            <person name="Oliveira G."/>
            <person name="Hofmann A."/>
            <person name="Zhang G."/>
            <person name="Fang X."/>
            <person name="Kang Y."/>
            <person name="Campbell B.E."/>
            <person name="Loukas A."/>
            <person name="Ranganathan S."/>
            <person name="Rollinson D."/>
            <person name="Rinaldi G."/>
            <person name="Brindley P.J."/>
            <person name="Yang H."/>
            <person name="Wang J."/>
            <person name="Wang J."/>
            <person name="Gasser R.B."/>
        </authorList>
    </citation>
    <scope>NUCLEOTIDE SEQUENCE [LARGE SCALE GENOMIC DNA]</scope>
</reference>
<dbReference type="InterPro" id="IPR036345">
    <property type="entry name" value="ExoRNase_PH_dom2_sf"/>
</dbReference>
<dbReference type="InterPro" id="IPR015847">
    <property type="entry name" value="ExoRNase_PH_dom2"/>
</dbReference>
<dbReference type="Pfam" id="PF03725">
    <property type="entry name" value="RNase_PH_C"/>
    <property type="match status" value="1"/>
</dbReference>
<keyword evidence="4" id="KW-0963">Cytoplasm</keyword>
<evidence type="ECO:0000256" key="2">
    <source>
        <dbReference type="ARBA" id="ARBA00004604"/>
    </source>
</evidence>
<keyword evidence="5" id="KW-0271">Exosome</keyword>
<dbReference type="CDD" id="cd11367">
    <property type="entry name" value="RNase_PH_RRP42"/>
    <property type="match status" value="1"/>
</dbReference>
<dbReference type="GO" id="GO:0071038">
    <property type="term" value="P:TRAMP-dependent tRNA surveillance pathway"/>
    <property type="evidence" value="ECO:0007669"/>
    <property type="project" value="TreeGrafter"/>
</dbReference>
<feature type="domain" description="Exoribonuclease phosphorolytic" evidence="8">
    <location>
        <begin position="197"/>
        <end position="260"/>
    </location>
</feature>
<feature type="domain" description="Exoribonuclease phosphorolytic" evidence="7">
    <location>
        <begin position="31"/>
        <end position="166"/>
    </location>
</feature>
<dbReference type="GO" id="GO:0071035">
    <property type="term" value="P:nuclear polyadenylation-dependent rRNA catabolic process"/>
    <property type="evidence" value="ECO:0007669"/>
    <property type="project" value="TreeGrafter"/>
</dbReference>
<dbReference type="Pfam" id="PF01138">
    <property type="entry name" value="RNase_PH"/>
    <property type="match status" value="1"/>
</dbReference>
<dbReference type="Gene3D" id="3.30.230.70">
    <property type="entry name" value="GHMP Kinase, N-terminal domain"/>
    <property type="match status" value="1"/>
</dbReference>
<evidence type="ECO:0000259" key="8">
    <source>
        <dbReference type="Pfam" id="PF03725"/>
    </source>
</evidence>
<dbReference type="GO" id="GO:0035925">
    <property type="term" value="F:mRNA 3'-UTR AU-rich region binding"/>
    <property type="evidence" value="ECO:0007669"/>
    <property type="project" value="TreeGrafter"/>
</dbReference>
<dbReference type="GO" id="GO:0034475">
    <property type="term" value="P:U4 snRNA 3'-end processing"/>
    <property type="evidence" value="ECO:0007669"/>
    <property type="project" value="TreeGrafter"/>
</dbReference>
<dbReference type="SUPFAM" id="SSF55666">
    <property type="entry name" value="Ribonuclease PH domain 2-like"/>
    <property type="match status" value="1"/>
</dbReference>
<dbReference type="InterPro" id="IPR001247">
    <property type="entry name" value="ExoRNase_PH_dom1"/>
</dbReference>
<evidence type="ECO:0000256" key="1">
    <source>
        <dbReference type="ARBA" id="ARBA00004496"/>
    </source>
</evidence>